<evidence type="ECO:0000256" key="2">
    <source>
        <dbReference type="SAM" id="MobiDB-lite"/>
    </source>
</evidence>
<feature type="transmembrane region" description="Helical" evidence="3">
    <location>
        <begin position="141"/>
        <end position="159"/>
    </location>
</feature>
<organism evidence="4 5">
    <name type="scientific">Arsenicibacter rosenii</name>
    <dbReference type="NCBI Taxonomy" id="1750698"/>
    <lineage>
        <taxon>Bacteria</taxon>
        <taxon>Pseudomonadati</taxon>
        <taxon>Bacteroidota</taxon>
        <taxon>Cytophagia</taxon>
        <taxon>Cytophagales</taxon>
        <taxon>Spirosomataceae</taxon>
        <taxon>Arsenicibacter</taxon>
    </lineage>
</organism>
<keyword evidence="3" id="KW-0472">Membrane</keyword>
<keyword evidence="5" id="KW-1185">Reference proteome</keyword>
<feature type="transmembrane region" description="Helical" evidence="3">
    <location>
        <begin position="225"/>
        <end position="246"/>
    </location>
</feature>
<gene>
    <name evidence="4" type="ORF">BLX24_03665</name>
</gene>
<feature type="transmembrane region" description="Helical" evidence="3">
    <location>
        <begin position="179"/>
        <end position="205"/>
    </location>
</feature>
<name>A0A1S2VTC6_9BACT</name>
<feature type="region of interest" description="Disordered" evidence="2">
    <location>
        <begin position="1"/>
        <end position="59"/>
    </location>
</feature>
<comment type="caution">
    <text evidence="4">The sequence shown here is derived from an EMBL/GenBank/DDBJ whole genome shotgun (WGS) entry which is preliminary data.</text>
</comment>
<evidence type="ECO:0000256" key="1">
    <source>
        <dbReference type="SAM" id="Coils"/>
    </source>
</evidence>
<evidence type="ECO:0000313" key="4">
    <source>
        <dbReference type="EMBL" id="OIN61168.1"/>
    </source>
</evidence>
<feature type="compositionally biased region" description="Polar residues" evidence="2">
    <location>
        <begin position="44"/>
        <end position="59"/>
    </location>
</feature>
<evidence type="ECO:0000256" key="3">
    <source>
        <dbReference type="SAM" id="Phobius"/>
    </source>
</evidence>
<dbReference type="EMBL" id="MORL01000001">
    <property type="protein sequence ID" value="OIN61168.1"/>
    <property type="molecule type" value="Genomic_DNA"/>
</dbReference>
<keyword evidence="3" id="KW-1133">Transmembrane helix</keyword>
<dbReference type="AlphaFoldDB" id="A0A1S2VTC6"/>
<keyword evidence="1" id="KW-0175">Coiled coil</keyword>
<accession>A0A1S2VTC6</accession>
<feature type="coiled-coil region" evidence="1">
    <location>
        <begin position="96"/>
        <end position="123"/>
    </location>
</feature>
<dbReference type="Proteomes" id="UP000181790">
    <property type="component" value="Unassembled WGS sequence"/>
</dbReference>
<keyword evidence="3" id="KW-0812">Transmembrane</keyword>
<sequence length="258" mass="29024">MIMSAKNNHKDQPFRRIHSNGGQAPKPEADEFSKVLSDLDQQEESLSSKLQELTQKRQQANEAIRQEKLEKLNGLRSDAVDWREMADKFRSEPEVARDYLNLAKSAEAEAAELAADLGIAEKAPEAAGQTARKPALSTTRAIWYTIGMFLLSALATYYFGSKVAADPNNAMGHSMFQNAPVRALLSFTLTFLTVLVGVLFIRLFFPQLYRIWHNRVESERTFESVLSEAPAWAVLGSILLLVWLFTQLFASFYQALYA</sequence>
<proteinExistence type="predicted"/>
<reference evidence="4 5" key="1">
    <citation type="submission" date="2016-10" db="EMBL/GenBank/DDBJ databases">
        <title>Arsenicibacter rosenii gen. nov., sp. nov., an efficient arsenic-methylating bacterium isolated from an arsenic-contaminated paddy soil.</title>
        <authorList>
            <person name="Huang K."/>
        </authorList>
    </citation>
    <scope>NUCLEOTIDE SEQUENCE [LARGE SCALE GENOMIC DNA]</scope>
    <source>
        <strain evidence="4 5">SM-1</strain>
    </source>
</reference>
<evidence type="ECO:0000313" key="5">
    <source>
        <dbReference type="Proteomes" id="UP000181790"/>
    </source>
</evidence>
<protein>
    <submittedName>
        <fullName evidence="4">Uncharacterized protein</fullName>
    </submittedName>
</protein>